<dbReference type="SUPFAM" id="SSF111331">
    <property type="entry name" value="NAD kinase/diacylglycerol kinase-like"/>
    <property type="match status" value="1"/>
</dbReference>
<dbReference type="PANTHER" id="PTHR12358:SF112">
    <property type="entry name" value="LD11247P-RELATED"/>
    <property type="match status" value="1"/>
</dbReference>
<evidence type="ECO:0000313" key="2">
    <source>
        <dbReference type="EMBL" id="KAJ1354308.1"/>
    </source>
</evidence>
<dbReference type="Proteomes" id="UP001196413">
    <property type="component" value="Unassembled WGS sequence"/>
</dbReference>
<proteinExistence type="predicted"/>
<dbReference type="Pfam" id="PF00781">
    <property type="entry name" value="DAGK_cat"/>
    <property type="match status" value="1"/>
</dbReference>
<dbReference type="InterPro" id="IPR016064">
    <property type="entry name" value="NAD/diacylglycerol_kinase_sf"/>
</dbReference>
<evidence type="ECO:0000313" key="3">
    <source>
        <dbReference type="Proteomes" id="UP001196413"/>
    </source>
</evidence>
<dbReference type="InterPro" id="IPR017438">
    <property type="entry name" value="ATP-NAD_kinase_N"/>
</dbReference>
<accession>A0AAD5MCH7</accession>
<dbReference type="PROSITE" id="PS50146">
    <property type="entry name" value="DAGK"/>
    <property type="match status" value="1"/>
</dbReference>
<sequence>MTSTNFNGIIILSGDGLVSEVLNGLIEREDRTSIVPSIPIGIVPCGSGNALLASLFFSQNEPLSNPKFTKRAIEVCCSPGSSVQLVNLIHVQTDKENIAAFLSVGWGLIADIDIESERWRHSLGSHRFVVGSLIRTLNLRTYRGRLSYKPYVTGIQNVGKKYDVYGKTTKERMTHFSSHCHEERTTPSHRVLDAAWRSFQTEKVDDIENDVSDDWIHFEDEFITVYAVTLSHISTDAPFAPQARMNDDRIYLTYILHKDIPSRLSLIKFLSAIKTQKHLDMPFVKTVEVSAFRLEPLVSGSFIVVDGEVVEATKVQAVTSTLNMAVFAPQREREYD</sequence>
<reference evidence="2" key="1">
    <citation type="submission" date="2021-06" db="EMBL/GenBank/DDBJ databases">
        <title>Parelaphostrongylus tenuis whole genome reference sequence.</title>
        <authorList>
            <person name="Garwood T.J."/>
            <person name="Larsen P.A."/>
            <person name="Fountain-Jones N.M."/>
            <person name="Garbe J.R."/>
            <person name="Macchietto M.G."/>
            <person name="Kania S.A."/>
            <person name="Gerhold R.W."/>
            <person name="Richards J.E."/>
            <person name="Wolf T.M."/>
        </authorList>
    </citation>
    <scope>NUCLEOTIDE SEQUENCE</scope>
    <source>
        <strain evidence="2">MNPRO001-30</strain>
        <tissue evidence="2">Meninges</tissue>
    </source>
</reference>
<dbReference type="Gene3D" id="2.60.200.40">
    <property type="match status" value="1"/>
</dbReference>
<evidence type="ECO:0000259" key="1">
    <source>
        <dbReference type="PROSITE" id="PS50146"/>
    </source>
</evidence>
<keyword evidence="3" id="KW-1185">Reference proteome</keyword>
<keyword evidence="2" id="KW-0808">Transferase</keyword>
<dbReference type="PANTHER" id="PTHR12358">
    <property type="entry name" value="SPHINGOSINE KINASE"/>
    <property type="match status" value="1"/>
</dbReference>
<dbReference type="InterPro" id="IPR050187">
    <property type="entry name" value="Lipid_Phosphate_FormReg"/>
</dbReference>
<feature type="domain" description="DAGKc" evidence="1">
    <location>
        <begin position="1"/>
        <end position="95"/>
    </location>
</feature>
<name>A0AAD5MCH7_PARTN</name>
<gene>
    <name evidence="2" type="primary">SPHK-1</name>
    <name evidence="2" type="ORF">KIN20_011197</name>
</gene>
<dbReference type="GO" id="GO:0016020">
    <property type="term" value="C:membrane"/>
    <property type="evidence" value="ECO:0007669"/>
    <property type="project" value="TreeGrafter"/>
</dbReference>
<keyword evidence="2" id="KW-0418">Kinase</keyword>
<dbReference type="InterPro" id="IPR001206">
    <property type="entry name" value="Diacylglycerol_kinase_cat_dom"/>
</dbReference>
<comment type="caution">
    <text evidence="2">The sequence shown here is derived from an EMBL/GenBank/DDBJ whole genome shotgun (WGS) entry which is preliminary data.</text>
</comment>
<organism evidence="2 3">
    <name type="scientific">Parelaphostrongylus tenuis</name>
    <name type="common">Meningeal worm</name>
    <dbReference type="NCBI Taxonomy" id="148309"/>
    <lineage>
        <taxon>Eukaryota</taxon>
        <taxon>Metazoa</taxon>
        <taxon>Ecdysozoa</taxon>
        <taxon>Nematoda</taxon>
        <taxon>Chromadorea</taxon>
        <taxon>Rhabditida</taxon>
        <taxon>Rhabditina</taxon>
        <taxon>Rhabditomorpha</taxon>
        <taxon>Strongyloidea</taxon>
        <taxon>Metastrongylidae</taxon>
        <taxon>Parelaphostrongylus</taxon>
    </lineage>
</organism>
<protein>
    <submittedName>
        <fullName evidence="2">Sphingosine kinase 1</fullName>
    </submittedName>
</protein>
<dbReference type="AlphaFoldDB" id="A0AAD5MCH7"/>
<dbReference type="GO" id="GO:0005737">
    <property type="term" value="C:cytoplasm"/>
    <property type="evidence" value="ECO:0007669"/>
    <property type="project" value="TreeGrafter"/>
</dbReference>
<dbReference type="GO" id="GO:0046512">
    <property type="term" value="P:sphingosine biosynthetic process"/>
    <property type="evidence" value="ECO:0007669"/>
    <property type="project" value="TreeGrafter"/>
</dbReference>
<dbReference type="GO" id="GO:0001727">
    <property type="term" value="F:lipid kinase activity"/>
    <property type="evidence" value="ECO:0007669"/>
    <property type="project" value="TreeGrafter"/>
</dbReference>
<dbReference type="EMBL" id="JAHQIW010002017">
    <property type="protein sequence ID" value="KAJ1354308.1"/>
    <property type="molecule type" value="Genomic_DNA"/>
</dbReference>
<dbReference type="Gene3D" id="3.40.50.10330">
    <property type="entry name" value="Probable inorganic polyphosphate/atp-NAD kinase, domain 1"/>
    <property type="match status" value="1"/>
</dbReference>